<dbReference type="Proteomes" id="UP000000763">
    <property type="component" value="Chromosome 2"/>
</dbReference>
<accession>Q6K1Z3</accession>
<feature type="compositionally biased region" description="Basic and acidic residues" evidence="1">
    <location>
        <begin position="83"/>
        <end position="105"/>
    </location>
</feature>
<proteinExistence type="predicted"/>
<organism evidence="2 3">
    <name type="scientific">Oryza sativa subsp. japonica</name>
    <name type="common">Rice</name>
    <dbReference type="NCBI Taxonomy" id="39947"/>
    <lineage>
        <taxon>Eukaryota</taxon>
        <taxon>Viridiplantae</taxon>
        <taxon>Streptophyta</taxon>
        <taxon>Embryophyta</taxon>
        <taxon>Tracheophyta</taxon>
        <taxon>Spermatophyta</taxon>
        <taxon>Magnoliopsida</taxon>
        <taxon>Liliopsida</taxon>
        <taxon>Poales</taxon>
        <taxon>Poaceae</taxon>
        <taxon>BOP clade</taxon>
        <taxon>Oryzoideae</taxon>
        <taxon>Oryzeae</taxon>
        <taxon>Oryzinae</taxon>
        <taxon>Oryza</taxon>
        <taxon>Oryza sativa</taxon>
    </lineage>
</organism>
<name>Q6K1Z3_ORYSJ</name>
<protein>
    <submittedName>
        <fullName evidence="2">Uncharacterized protein</fullName>
    </submittedName>
</protein>
<reference evidence="3" key="2">
    <citation type="journal article" date="2008" name="Nucleic Acids Res.">
        <title>The rice annotation project database (RAP-DB): 2008 update.</title>
        <authorList>
            <consortium name="The rice annotation project (RAP)"/>
        </authorList>
    </citation>
    <scope>GENOME REANNOTATION</scope>
    <source>
        <strain evidence="3">cv. Nipponbare</strain>
    </source>
</reference>
<sequence length="172" mass="17837">MDWGRGAVDGVRHDAAKLLVAAAQREVDRRGGAAWLEVAMAKVARVGGGMGVSVRNWGNEVEAATGRAAVVAGWRAPACGGNGERHGESEGVRGKHRENGEKDEGGAGCIFIARGGDEEAAEWRIWGGNSQRRGRHRGQSGGSIWRQKLRKSGGFGGGGGGEPILCGLGARA</sequence>
<evidence type="ECO:0000256" key="1">
    <source>
        <dbReference type="SAM" id="MobiDB-lite"/>
    </source>
</evidence>
<dbReference type="AlphaFoldDB" id="Q6K1Z3"/>
<feature type="region of interest" description="Disordered" evidence="1">
    <location>
        <begin position="81"/>
        <end position="107"/>
    </location>
</feature>
<gene>
    <name evidence="2" type="primary">OSJNBa0030C08.15</name>
</gene>
<dbReference type="EMBL" id="AP006438">
    <property type="protein sequence ID" value="BAD20138.1"/>
    <property type="molecule type" value="Genomic_DNA"/>
</dbReference>
<evidence type="ECO:0000313" key="2">
    <source>
        <dbReference type="EMBL" id="BAD20138.1"/>
    </source>
</evidence>
<reference evidence="3" key="1">
    <citation type="journal article" date="2005" name="Nature">
        <title>The map-based sequence of the rice genome.</title>
        <authorList>
            <consortium name="International rice genome sequencing project (IRGSP)"/>
            <person name="Matsumoto T."/>
            <person name="Wu J."/>
            <person name="Kanamori H."/>
            <person name="Katayose Y."/>
            <person name="Fujisawa M."/>
            <person name="Namiki N."/>
            <person name="Mizuno H."/>
            <person name="Yamamoto K."/>
            <person name="Antonio B.A."/>
            <person name="Baba T."/>
            <person name="Sakata K."/>
            <person name="Nagamura Y."/>
            <person name="Aoki H."/>
            <person name="Arikawa K."/>
            <person name="Arita K."/>
            <person name="Bito T."/>
            <person name="Chiden Y."/>
            <person name="Fujitsuka N."/>
            <person name="Fukunaka R."/>
            <person name="Hamada M."/>
            <person name="Harada C."/>
            <person name="Hayashi A."/>
            <person name="Hijishita S."/>
            <person name="Honda M."/>
            <person name="Hosokawa S."/>
            <person name="Ichikawa Y."/>
            <person name="Idonuma A."/>
            <person name="Iijima M."/>
            <person name="Ikeda M."/>
            <person name="Ikeno M."/>
            <person name="Ito K."/>
            <person name="Ito S."/>
            <person name="Ito T."/>
            <person name="Ito Y."/>
            <person name="Ito Y."/>
            <person name="Iwabuchi A."/>
            <person name="Kamiya K."/>
            <person name="Karasawa W."/>
            <person name="Kurita K."/>
            <person name="Katagiri S."/>
            <person name="Kikuta A."/>
            <person name="Kobayashi H."/>
            <person name="Kobayashi N."/>
            <person name="Machita K."/>
            <person name="Maehara T."/>
            <person name="Masukawa M."/>
            <person name="Mizubayashi T."/>
            <person name="Mukai Y."/>
            <person name="Nagasaki H."/>
            <person name="Nagata Y."/>
            <person name="Naito S."/>
            <person name="Nakashima M."/>
            <person name="Nakama Y."/>
            <person name="Nakamichi Y."/>
            <person name="Nakamura M."/>
            <person name="Meguro A."/>
            <person name="Negishi M."/>
            <person name="Ohta I."/>
            <person name="Ohta T."/>
            <person name="Okamoto M."/>
            <person name="Ono N."/>
            <person name="Saji S."/>
            <person name="Sakaguchi M."/>
            <person name="Sakai K."/>
            <person name="Shibata M."/>
            <person name="Shimokawa T."/>
            <person name="Song J."/>
            <person name="Takazaki Y."/>
            <person name="Terasawa K."/>
            <person name="Tsugane M."/>
            <person name="Tsuji K."/>
            <person name="Ueda S."/>
            <person name="Waki K."/>
            <person name="Yamagata H."/>
            <person name="Yamamoto M."/>
            <person name="Yamamoto S."/>
            <person name="Yamane H."/>
            <person name="Yoshiki S."/>
            <person name="Yoshihara R."/>
            <person name="Yukawa K."/>
            <person name="Zhong H."/>
            <person name="Yano M."/>
            <person name="Yuan Q."/>
            <person name="Ouyang S."/>
            <person name="Liu J."/>
            <person name="Jones K.M."/>
            <person name="Gansberger K."/>
            <person name="Moffat K."/>
            <person name="Hill J."/>
            <person name="Bera J."/>
            <person name="Fadrosh D."/>
            <person name="Jin S."/>
            <person name="Johri S."/>
            <person name="Kim M."/>
            <person name="Overton L."/>
            <person name="Reardon M."/>
            <person name="Tsitrin T."/>
            <person name="Vuong H."/>
            <person name="Weaver B."/>
            <person name="Ciecko A."/>
            <person name="Tallon L."/>
            <person name="Jackson J."/>
            <person name="Pai G."/>
            <person name="Aken S.V."/>
            <person name="Utterback T."/>
            <person name="Reidmuller S."/>
            <person name="Feldblyum T."/>
            <person name="Hsiao J."/>
            <person name="Zismann V."/>
            <person name="Iobst S."/>
            <person name="de Vazeille A.R."/>
            <person name="Buell C.R."/>
            <person name="Ying K."/>
            <person name="Li Y."/>
            <person name="Lu T."/>
            <person name="Huang Y."/>
            <person name="Zhao Q."/>
            <person name="Feng Q."/>
            <person name="Zhang L."/>
            <person name="Zhu J."/>
            <person name="Weng Q."/>
            <person name="Mu J."/>
            <person name="Lu Y."/>
            <person name="Fan D."/>
            <person name="Liu Y."/>
            <person name="Guan J."/>
            <person name="Zhang Y."/>
            <person name="Yu S."/>
            <person name="Liu X."/>
            <person name="Zhang Y."/>
            <person name="Hong G."/>
            <person name="Han B."/>
            <person name="Choisne N."/>
            <person name="Demange N."/>
            <person name="Orjeda G."/>
            <person name="Samain S."/>
            <person name="Cattolico L."/>
            <person name="Pelletier E."/>
            <person name="Couloux A."/>
            <person name="Segurens B."/>
            <person name="Wincker P."/>
            <person name="D'Hont A."/>
            <person name="Scarpelli C."/>
            <person name="Weissenbach J."/>
            <person name="Salanoubat M."/>
            <person name="Quetier F."/>
            <person name="Yu Y."/>
            <person name="Kim H.R."/>
            <person name="Rambo T."/>
            <person name="Currie J."/>
            <person name="Collura K."/>
            <person name="Luo M."/>
            <person name="Yang T."/>
            <person name="Ammiraju J.S.S."/>
            <person name="Engler F."/>
            <person name="Soderlund C."/>
            <person name="Wing R.A."/>
            <person name="Palmer L.E."/>
            <person name="de la Bastide M."/>
            <person name="Spiegel L."/>
            <person name="Nascimento L."/>
            <person name="Zutavern T."/>
            <person name="O'Shaughnessy A."/>
            <person name="Dike S."/>
            <person name="Dedhia N."/>
            <person name="Preston R."/>
            <person name="Balija V."/>
            <person name="McCombie W.R."/>
            <person name="Chow T."/>
            <person name="Chen H."/>
            <person name="Chung M."/>
            <person name="Chen C."/>
            <person name="Shaw J."/>
            <person name="Wu H."/>
            <person name="Hsiao K."/>
            <person name="Chao Y."/>
            <person name="Chu M."/>
            <person name="Cheng C."/>
            <person name="Hour A."/>
            <person name="Lee P."/>
            <person name="Lin S."/>
            <person name="Lin Y."/>
            <person name="Liou J."/>
            <person name="Liu S."/>
            <person name="Hsing Y."/>
            <person name="Raghuvanshi S."/>
            <person name="Mohanty A."/>
            <person name="Bharti A.K."/>
            <person name="Gaur A."/>
            <person name="Gupta V."/>
            <person name="Kumar D."/>
            <person name="Ravi V."/>
            <person name="Vij S."/>
            <person name="Kapur A."/>
            <person name="Khurana P."/>
            <person name="Khurana P."/>
            <person name="Khurana J.P."/>
            <person name="Tyagi A.K."/>
            <person name="Gaikwad K."/>
            <person name="Singh A."/>
            <person name="Dalal V."/>
            <person name="Srivastava S."/>
            <person name="Dixit A."/>
            <person name="Pal A.K."/>
            <person name="Ghazi I.A."/>
            <person name="Yadav M."/>
            <person name="Pandit A."/>
            <person name="Bhargava A."/>
            <person name="Sureshbabu K."/>
            <person name="Batra K."/>
            <person name="Sharma T.R."/>
            <person name="Mohapatra T."/>
            <person name="Singh N.K."/>
            <person name="Messing J."/>
            <person name="Nelson A.B."/>
            <person name="Fuks G."/>
            <person name="Kavchok S."/>
            <person name="Keizer G."/>
            <person name="Linton E."/>
            <person name="Llaca V."/>
            <person name="Song R."/>
            <person name="Tanyolac B."/>
            <person name="Young S."/>
            <person name="Ho-Il K."/>
            <person name="Hahn J.H."/>
            <person name="Sangsakoo G."/>
            <person name="Vanavichit A."/>
            <person name="de Mattos Luiz.A.T."/>
            <person name="Zimmer P.D."/>
            <person name="Malone G."/>
            <person name="Dellagostin O."/>
            <person name="de Oliveira A.C."/>
            <person name="Bevan M."/>
            <person name="Bancroft I."/>
            <person name="Minx P."/>
            <person name="Cordum H."/>
            <person name="Wilson R."/>
            <person name="Cheng Z."/>
            <person name="Jin W."/>
            <person name="Jiang J."/>
            <person name="Leong S.A."/>
            <person name="Iwama H."/>
            <person name="Gojobori T."/>
            <person name="Itoh T."/>
            <person name="Niimura Y."/>
            <person name="Fujii Y."/>
            <person name="Habara T."/>
            <person name="Sakai H."/>
            <person name="Sato Y."/>
            <person name="Wilson G."/>
            <person name="Kumar K."/>
            <person name="McCouch S."/>
            <person name="Juretic N."/>
            <person name="Hoen D."/>
            <person name="Wright S."/>
            <person name="Bruskiewich R."/>
            <person name="Bureau T."/>
            <person name="Miyao A."/>
            <person name="Hirochika H."/>
            <person name="Nishikawa T."/>
            <person name="Kadowaki K."/>
            <person name="Sugiura M."/>
            <person name="Burr B."/>
            <person name="Sasaki T."/>
        </authorList>
    </citation>
    <scope>NUCLEOTIDE SEQUENCE [LARGE SCALE GENOMIC DNA]</scope>
    <source>
        <strain evidence="3">cv. Nipponbare</strain>
    </source>
</reference>
<evidence type="ECO:0000313" key="3">
    <source>
        <dbReference type="Proteomes" id="UP000000763"/>
    </source>
</evidence>